<accession>A0ABU0SFU3</accession>
<dbReference type="InterPro" id="IPR001126">
    <property type="entry name" value="UmuC"/>
</dbReference>
<reference evidence="6 7" key="1">
    <citation type="submission" date="2023-07" db="EMBL/GenBank/DDBJ databases">
        <title>Comparative genomics of wheat-associated soil bacteria to identify genetic determinants of phenazine resistance.</title>
        <authorList>
            <person name="Mouncey N."/>
        </authorList>
    </citation>
    <scope>NUCLEOTIDE SEQUENCE [LARGE SCALE GENOMIC DNA]</scope>
    <source>
        <strain evidence="6 7">V2I4</strain>
    </source>
</reference>
<organism evidence="6 7">
    <name type="scientific">Streptomyces umbrinus</name>
    <dbReference type="NCBI Taxonomy" id="67370"/>
    <lineage>
        <taxon>Bacteria</taxon>
        <taxon>Bacillati</taxon>
        <taxon>Actinomycetota</taxon>
        <taxon>Actinomycetes</taxon>
        <taxon>Kitasatosporales</taxon>
        <taxon>Streptomycetaceae</taxon>
        <taxon>Streptomyces</taxon>
        <taxon>Streptomyces phaeochromogenes group</taxon>
    </lineage>
</organism>
<dbReference type="InterPro" id="IPR043128">
    <property type="entry name" value="Rev_trsase/Diguanyl_cyclase"/>
</dbReference>
<evidence type="ECO:0000256" key="4">
    <source>
        <dbReference type="SAM" id="MobiDB-lite"/>
    </source>
</evidence>
<dbReference type="Pfam" id="PF11799">
    <property type="entry name" value="IMS_C"/>
    <property type="match status" value="1"/>
</dbReference>
<feature type="region of interest" description="Disordered" evidence="4">
    <location>
        <begin position="320"/>
        <end position="352"/>
    </location>
</feature>
<dbReference type="SUPFAM" id="SSF56672">
    <property type="entry name" value="DNA/RNA polymerases"/>
    <property type="match status" value="1"/>
</dbReference>
<dbReference type="PROSITE" id="PS50173">
    <property type="entry name" value="UMUC"/>
    <property type="match status" value="1"/>
</dbReference>
<comment type="caution">
    <text evidence="6">The sequence shown here is derived from an EMBL/GenBank/DDBJ whole genome shotgun (WGS) entry which is preliminary data.</text>
</comment>
<feature type="domain" description="UmuC" evidence="5">
    <location>
        <begin position="30"/>
        <end position="133"/>
    </location>
</feature>
<dbReference type="GO" id="GO:0003887">
    <property type="term" value="F:DNA-directed DNA polymerase activity"/>
    <property type="evidence" value="ECO:0007669"/>
    <property type="project" value="UniProtKB-EC"/>
</dbReference>
<keyword evidence="7" id="KW-1185">Reference proteome</keyword>
<dbReference type="Gene3D" id="3.30.1490.100">
    <property type="entry name" value="DNA polymerase, Y-family, little finger domain"/>
    <property type="match status" value="1"/>
</dbReference>
<comment type="similarity">
    <text evidence="1">Belongs to the DNA polymerase type-Y family.</text>
</comment>
<proteinExistence type="inferred from homology"/>
<keyword evidence="6" id="KW-0808">Transferase</keyword>
<evidence type="ECO:0000313" key="7">
    <source>
        <dbReference type="Proteomes" id="UP001230328"/>
    </source>
</evidence>
<dbReference type="EC" id="2.7.7.7" evidence="6"/>
<evidence type="ECO:0000256" key="1">
    <source>
        <dbReference type="ARBA" id="ARBA00010945"/>
    </source>
</evidence>
<keyword evidence="2" id="KW-0227">DNA damage</keyword>
<evidence type="ECO:0000256" key="3">
    <source>
        <dbReference type="ARBA" id="ARBA00025589"/>
    </source>
</evidence>
<gene>
    <name evidence="6" type="ORF">QF035_000007</name>
</gene>
<dbReference type="InterPro" id="IPR024728">
    <property type="entry name" value="PolY_HhH_motif"/>
</dbReference>
<feature type="compositionally biased region" description="Basic and acidic residues" evidence="4">
    <location>
        <begin position="337"/>
        <end position="352"/>
    </location>
</feature>
<name>A0ABU0SFU3_9ACTN</name>
<dbReference type="EMBL" id="JAUSZI010000001">
    <property type="protein sequence ID" value="MDQ1022425.1"/>
    <property type="molecule type" value="Genomic_DNA"/>
</dbReference>
<dbReference type="InterPro" id="IPR036775">
    <property type="entry name" value="DNA_pol_Y-fam_lit_finger_sf"/>
</dbReference>
<comment type="function">
    <text evidence="3">Poorly processive, error-prone DNA polymerase involved in untargeted mutagenesis. Copies undamaged DNA at stalled replication forks, which arise in vivo from mismatched or misaligned primer ends. These misaligned primers can be extended by PolIV. Exhibits no 3'-5' exonuclease (proofreading) activity. May be involved in translesional synthesis, in conjunction with the beta clamp from PolIII.</text>
</comment>
<evidence type="ECO:0000313" key="6">
    <source>
        <dbReference type="EMBL" id="MDQ1022425.1"/>
    </source>
</evidence>
<dbReference type="PANTHER" id="PTHR35369">
    <property type="entry name" value="BLR3025 PROTEIN-RELATED"/>
    <property type="match status" value="1"/>
</dbReference>
<dbReference type="Gene3D" id="3.30.70.270">
    <property type="match status" value="1"/>
</dbReference>
<dbReference type="SUPFAM" id="SSF100879">
    <property type="entry name" value="Lesion bypass DNA polymerase (Y-family), little finger domain"/>
    <property type="match status" value="1"/>
</dbReference>
<dbReference type="Proteomes" id="UP001230328">
    <property type="component" value="Unassembled WGS sequence"/>
</dbReference>
<dbReference type="Gene3D" id="1.10.150.20">
    <property type="entry name" value="5' to 3' exonuclease, C-terminal subdomain"/>
    <property type="match status" value="1"/>
</dbReference>
<evidence type="ECO:0000256" key="2">
    <source>
        <dbReference type="ARBA" id="ARBA00022763"/>
    </source>
</evidence>
<dbReference type="InterPro" id="IPR050356">
    <property type="entry name" value="SulA_CellDiv_inhibitor"/>
</dbReference>
<protein>
    <submittedName>
        <fullName evidence="6">DNA polymerase-4</fullName>
        <ecNumber evidence="6">2.7.7.7</ecNumber>
    </submittedName>
</protein>
<dbReference type="InterPro" id="IPR017961">
    <property type="entry name" value="DNA_pol_Y-fam_little_finger"/>
</dbReference>
<dbReference type="InterPro" id="IPR043502">
    <property type="entry name" value="DNA/RNA_pol_sf"/>
</dbReference>
<dbReference type="RefSeq" id="WP_307517272.1">
    <property type="nucleotide sequence ID" value="NZ_JAUSZI010000001.1"/>
</dbReference>
<keyword evidence="6" id="KW-0548">Nucleotidyltransferase</keyword>
<dbReference type="PANTHER" id="PTHR35369:SF2">
    <property type="entry name" value="BLR3025 PROTEIN"/>
    <property type="match status" value="1"/>
</dbReference>
<evidence type="ECO:0000259" key="5">
    <source>
        <dbReference type="PROSITE" id="PS50173"/>
    </source>
</evidence>
<sequence length="352" mass="37301">MAAEAVSGDRRVSSVMHVRCPDRLPEETYRQVLELLADLSPVVQALPPTAALVELKGGLRYHGTDARHLGEVLRVRTLSRLGIDVRVGVGPTITVAATASGQIDAPGGVLAIDPDHVADWLGPLPVEALHGIGPKQAAALHDYGVHCVGLLATVPPATVQRLLGGRAGRMAADRARGIDPRPVAPRAMPATLTVRHSFAQHTLDGAPVRAALLDLVVQLGRQLRGRGQVARGLTLVLRFAGGASWEKTRRLPEASAHEDDLRTLAYRIFDAAGLQRGRLTGLVLKGEDLVDADQVAQQISLDQAREDRLVAEAVSDRIRAKFGPARSARPPPSCAPHDADSRPAGGGERDAA</sequence>
<dbReference type="Pfam" id="PF11798">
    <property type="entry name" value="IMS_HHH"/>
    <property type="match status" value="1"/>
</dbReference>